<accession>A0ABW4HN32</accession>
<organism evidence="1 2">
    <name type="scientific">Oceanobacillus luteolus</name>
    <dbReference type="NCBI Taxonomy" id="1274358"/>
    <lineage>
        <taxon>Bacteria</taxon>
        <taxon>Bacillati</taxon>
        <taxon>Bacillota</taxon>
        <taxon>Bacilli</taxon>
        <taxon>Bacillales</taxon>
        <taxon>Bacillaceae</taxon>
        <taxon>Oceanobacillus</taxon>
    </lineage>
</organism>
<name>A0ABW4HN32_9BACI</name>
<dbReference type="RefSeq" id="WP_251512868.1">
    <property type="nucleotide sequence ID" value="NZ_JAMBON010000008.1"/>
</dbReference>
<comment type="caution">
    <text evidence="1">The sequence shown here is derived from an EMBL/GenBank/DDBJ whole genome shotgun (WGS) entry which is preliminary data.</text>
</comment>
<dbReference type="Proteomes" id="UP001597221">
    <property type="component" value="Unassembled WGS sequence"/>
</dbReference>
<gene>
    <name evidence="1" type="ORF">ACFSBH_02920</name>
</gene>
<reference evidence="2" key="1">
    <citation type="journal article" date="2019" name="Int. J. Syst. Evol. Microbiol.">
        <title>The Global Catalogue of Microorganisms (GCM) 10K type strain sequencing project: providing services to taxonomists for standard genome sequencing and annotation.</title>
        <authorList>
            <consortium name="The Broad Institute Genomics Platform"/>
            <consortium name="The Broad Institute Genome Sequencing Center for Infectious Disease"/>
            <person name="Wu L."/>
            <person name="Ma J."/>
        </authorList>
    </citation>
    <scope>NUCLEOTIDE SEQUENCE [LARGE SCALE GENOMIC DNA]</scope>
    <source>
        <strain evidence="2">CGMCC 1.12376</strain>
    </source>
</reference>
<protein>
    <submittedName>
        <fullName evidence="1">Uncharacterized protein</fullName>
    </submittedName>
</protein>
<sequence length="133" mass="15592">MSKRKVFSYTYPSFGVMKQHIKNEEGSNVLTIQPEFKFQPIFNFFQGTHLIYKGKVKKLSLTRFSFILENVEGHPIANINQVPVHKKKSIFKEYHINIDDEVFKVSFKLADHSFSISYRVGNLASKQTEYLHF</sequence>
<proteinExistence type="predicted"/>
<keyword evidence="2" id="KW-1185">Reference proteome</keyword>
<evidence type="ECO:0000313" key="2">
    <source>
        <dbReference type="Proteomes" id="UP001597221"/>
    </source>
</evidence>
<evidence type="ECO:0000313" key="1">
    <source>
        <dbReference type="EMBL" id="MFD1606615.1"/>
    </source>
</evidence>
<dbReference type="EMBL" id="JBHUDE010000009">
    <property type="protein sequence ID" value="MFD1606615.1"/>
    <property type="molecule type" value="Genomic_DNA"/>
</dbReference>